<dbReference type="InterPro" id="IPR000601">
    <property type="entry name" value="PKD_dom"/>
</dbReference>
<feature type="compositionally biased region" description="Acidic residues" evidence="2">
    <location>
        <begin position="421"/>
        <end position="430"/>
    </location>
</feature>
<dbReference type="InterPro" id="IPR013783">
    <property type="entry name" value="Ig-like_fold"/>
</dbReference>
<dbReference type="Pfam" id="PF18204">
    <property type="entry name" value="PGF-CTERM"/>
    <property type="match status" value="1"/>
</dbReference>
<evidence type="ECO:0000256" key="2">
    <source>
        <dbReference type="SAM" id="MobiDB-lite"/>
    </source>
</evidence>
<dbReference type="RefSeq" id="WP_188785592.1">
    <property type="nucleotide sequence ID" value="NZ_BMOC01000001.1"/>
</dbReference>
<reference evidence="5" key="1">
    <citation type="journal article" date="2014" name="Int. J. Syst. Evol. Microbiol.">
        <title>Complete genome sequence of Corynebacterium casei LMG S-19264T (=DSM 44701T), isolated from a smear-ripened cheese.</title>
        <authorList>
            <consortium name="US DOE Joint Genome Institute (JGI-PGF)"/>
            <person name="Walter F."/>
            <person name="Albersmeier A."/>
            <person name="Kalinowski J."/>
            <person name="Ruckert C."/>
        </authorList>
    </citation>
    <scope>NUCLEOTIDE SEQUENCE</scope>
    <source>
        <strain evidence="5">JCM 14359</strain>
    </source>
</reference>
<name>A0A830E798_9EURY</name>
<dbReference type="GO" id="GO:0005886">
    <property type="term" value="C:plasma membrane"/>
    <property type="evidence" value="ECO:0007669"/>
    <property type="project" value="UniProtKB-SubCell"/>
</dbReference>
<evidence type="ECO:0000313" key="6">
    <source>
        <dbReference type="Proteomes" id="UP000653099"/>
    </source>
</evidence>
<accession>A0A830E798</accession>
<dbReference type="InterPro" id="IPR022409">
    <property type="entry name" value="PKD/Chitinase_dom"/>
</dbReference>
<gene>
    <name evidence="5" type="ORF">GCM10008995_02800</name>
</gene>
<dbReference type="EMBL" id="BMOC01000001">
    <property type="protein sequence ID" value="GGI96153.1"/>
    <property type="molecule type" value="Genomic_DNA"/>
</dbReference>
<sequence>MRTSATIFVVVCLVISTIAFTPTASAGPPGNDQVFNVNDDVDAWERAIFPLRVDYDGAAESVENPRINAEGTGIGEKSLAKGKMVVYEPGDEIGLSFISDRAVTGDLDNDNITVVAARMTGGNEGDIPNTFSEAIDLLSEDNANDNATFEFVAENTSLDSAGDTEDLSYEASQSGHYVFFAVSNFQSGSNGVSINNGDISFTDVTLLGTDAVSVQEGSADVSQTTENPQPGDDITFDVDASDELGTSDVTHVLAVYNKSGFTDSSHTIEVDSDELDSDFDIQNNSTFEHSIATVDGVADVEDGASVNGIGLADGRVSRAVGAGAMIDFIAEDLDGTAPETTAVEPKSTLNASIDADVDEDGEHTLTIETNSDWEDGTYQYVYLGTLGSDKSSIATNAGTFEIGAEPADDDDDGPSGPSGGGDDDDDDDPPESIQESIDEIGAQATNVEEATPEIDTETGTATATFETSENVESITLETTDSSAEVTVTDLDPETQTTNPAPGQSVSLQDITVTGADGDASDTIRTVRFRISNARLQERGTTAENLRAFRLTGGSWQRLETSVAQETADGVVLEARAPGTSIFAVSAVTPPEASLSLNPTTAAVGEDVTLSGVDSSDEDGEIVSYEWSVNGQTFSGETVTVSLDEPGDYTVELTVTDDSGETDTVTETLSITQADTATPTPEPEPETDTPATETEVTTTDTGTPGFGIIVAIIALLGAAAMIGRRRTEN</sequence>
<feature type="transmembrane region" description="Helical" evidence="3">
    <location>
        <begin position="704"/>
        <end position="722"/>
    </location>
</feature>
<dbReference type="CDD" id="cd00146">
    <property type="entry name" value="PKD"/>
    <property type="match status" value="1"/>
</dbReference>
<keyword evidence="3" id="KW-0472">Membrane</keyword>
<dbReference type="Gene3D" id="2.60.40.10">
    <property type="entry name" value="Immunoglobulins"/>
    <property type="match status" value="1"/>
</dbReference>
<dbReference type="GO" id="GO:0030115">
    <property type="term" value="C:S-layer"/>
    <property type="evidence" value="ECO:0007669"/>
    <property type="project" value="UniProtKB-SubCell"/>
</dbReference>
<evidence type="ECO:0000259" key="4">
    <source>
        <dbReference type="PROSITE" id="PS50093"/>
    </source>
</evidence>
<keyword evidence="6" id="KW-1185">Reference proteome</keyword>
<keyword evidence="3" id="KW-1133">Transmembrane helix</keyword>
<dbReference type="InterPro" id="IPR026371">
    <property type="entry name" value="PGF_CTERM"/>
</dbReference>
<evidence type="ECO:0000256" key="1">
    <source>
        <dbReference type="ARBA" id="ARBA00022729"/>
    </source>
</evidence>
<dbReference type="SMART" id="SM00089">
    <property type="entry name" value="PKD"/>
    <property type="match status" value="1"/>
</dbReference>
<keyword evidence="1" id="KW-0732">Signal</keyword>
<dbReference type="OrthoDB" id="103676at2157"/>
<feature type="region of interest" description="Disordered" evidence="2">
    <location>
        <begin position="670"/>
        <end position="702"/>
    </location>
</feature>
<feature type="region of interest" description="Disordered" evidence="2">
    <location>
        <begin position="402"/>
        <end position="472"/>
    </location>
</feature>
<dbReference type="PROSITE" id="PS50093">
    <property type="entry name" value="PKD"/>
    <property type="match status" value="1"/>
</dbReference>
<protein>
    <recommendedName>
        <fullName evidence="4">PKD domain-containing protein</fullName>
    </recommendedName>
</protein>
<evidence type="ECO:0000256" key="3">
    <source>
        <dbReference type="SAM" id="Phobius"/>
    </source>
</evidence>
<dbReference type="NCBIfam" id="TIGR04213">
    <property type="entry name" value="PGF_pre_PGF"/>
    <property type="match status" value="1"/>
</dbReference>
<feature type="compositionally biased region" description="Low complexity" evidence="2">
    <location>
        <begin position="457"/>
        <end position="467"/>
    </location>
</feature>
<feature type="compositionally biased region" description="Low complexity" evidence="2">
    <location>
        <begin position="687"/>
        <end position="702"/>
    </location>
</feature>
<dbReference type="Pfam" id="PF18911">
    <property type="entry name" value="PKD_4"/>
    <property type="match status" value="1"/>
</dbReference>
<dbReference type="InterPro" id="IPR026453">
    <property type="entry name" value="PGF_pre_PGF"/>
</dbReference>
<reference evidence="5" key="2">
    <citation type="submission" date="2020-09" db="EMBL/GenBank/DDBJ databases">
        <authorList>
            <person name="Sun Q."/>
            <person name="Ohkuma M."/>
        </authorList>
    </citation>
    <scope>NUCLEOTIDE SEQUENCE</scope>
    <source>
        <strain evidence="5">JCM 14359</strain>
    </source>
</reference>
<dbReference type="SUPFAM" id="SSF49299">
    <property type="entry name" value="PKD domain"/>
    <property type="match status" value="1"/>
</dbReference>
<organism evidence="5 6">
    <name type="scientific">Halobellus salinus</name>
    <dbReference type="NCBI Taxonomy" id="931585"/>
    <lineage>
        <taxon>Archaea</taxon>
        <taxon>Methanobacteriati</taxon>
        <taxon>Methanobacteriota</taxon>
        <taxon>Stenosarchaea group</taxon>
        <taxon>Halobacteria</taxon>
        <taxon>Halobacteriales</taxon>
        <taxon>Haloferacaceae</taxon>
        <taxon>Halobellus</taxon>
    </lineage>
</organism>
<dbReference type="Proteomes" id="UP000653099">
    <property type="component" value="Unassembled WGS sequence"/>
</dbReference>
<feature type="domain" description="PKD" evidence="4">
    <location>
        <begin position="590"/>
        <end position="677"/>
    </location>
</feature>
<comment type="caution">
    <text evidence="5">The sequence shown here is derived from an EMBL/GenBank/DDBJ whole genome shotgun (WGS) entry which is preliminary data.</text>
</comment>
<dbReference type="NCBIfam" id="TIGR04126">
    <property type="entry name" value="PGF_CTERM"/>
    <property type="match status" value="1"/>
</dbReference>
<proteinExistence type="predicted"/>
<dbReference type="AlphaFoldDB" id="A0A830E798"/>
<evidence type="ECO:0000313" key="5">
    <source>
        <dbReference type="EMBL" id="GGI96153.1"/>
    </source>
</evidence>
<dbReference type="InterPro" id="IPR035986">
    <property type="entry name" value="PKD_dom_sf"/>
</dbReference>
<keyword evidence="3" id="KW-0812">Transmembrane</keyword>